<dbReference type="EMBL" id="AEJF01000005">
    <property type="protein sequence ID" value="KLU28069.1"/>
    <property type="molecule type" value="Genomic_DNA"/>
</dbReference>
<dbReference type="InterPro" id="IPR036291">
    <property type="entry name" value="NAD(P)-bd_dom_sf"/>
</dbReference>
<keyword evidence="5" id="KW-0809">Transit peptide</keyword>
<evidence type="ECO:0000256" key="10">
    <source>
        <dbReference type="ARBA" id="ARBA00048843"/>
    </source>
</evidence>
<evidence type="ECO:0000256" key="1">
    <source>
        <dbReference type="ARBA" id="ARBA00010371"/>
    </source>
</evidence>
<dbReference type="PANTHER" id="PTHR43981">
    <property type="entry name" value="ENOYL-[ACYL-CARRIER-PROTEIN] REDUCTASE, MITOCHONDRIAL"/>
    <property type="match status" value="1"/>
</dbReference>
<evidence type="ECO:0000256" key="8">
    <source>
        <dbReference type="ARBA" id="ARBA00023160"/>
    </source>
</evidence>
<dbReference type="InterPro" id="IPR011032">
    <property type="entry name" value="GroES-like_sf"/>
</dbReference>
<dbReference type="InterPro" id="IPR013154">
    <property type="entry name" value="ADH-like_N"/>
</dbReference>
<evidence type="ECO:0000256" key="2">
    <source>
        <dbReference type="ARBA" id="ARBA00022516"/>
    </source>
</evidence>
<comment type="caution">
    <text evidence="12">The sequence shown here is derived from an EMBL/GenBank/DDBJ whole genome shotgun (WGS) entry which is preliminary data.</text>
</comment>
<name>A0A0J1D5Y6_9BURK</name>
<dbReference type="EC" id="1.3.1.104" evidence="9"/>
<dbReference type="Pfam" id="PF00107">
    <property type="entry name" value="ADH_zinc_N"/>
    <property type="match status" value="1"/>
</dbReference>
<dbReference type="AlphaFoldDB" id="A0A0J1D5Y6"/>
<accession>A0A0J1D5Y6</accession>
<evidence type="ECO:0000256" key="7">
    <source>
        <dbReference type="ARBA" id="ARBA00023098"/>
    </source>
</evidence>
<dbReference type="Gene3D" id="3.40.50.720">
    <property type="entry name" value="NAD(P)-binding Rossmann-like Domain"/>
    <property type="match status" value="1"/>
</dbReference>
<evidence type="ECO:0000313" key="13">
    <source>
        <dbReference type="Proteomes" id="UP000035963"/>
    </source>
</evidence>
<organism evidence="12 13">
    <name type="scientific">Caballeronia mineralivorans PML1(12)</name>
    <dbReference type="NCBI Taxonomy" id="908627"/>
    <lineage>
        <taxon>Bacteria</taxon>
        <taxon>Pseudomonadati</taxon>
        <taxon>Pseudomonadota</taxon>
        <taxon>Betaproteobacteria</taxon>
        <taxon>Burkholderiales</taxon>
        <taxon>Burkholderiaceae</taxon>
        <taxon>Caballeronia</taxon>
    </lineage>
</organism>
<sequence length="326" mass="34365">MKAVQLIGYGDAVQNLELRDVPEPPPPGPGEVLVGVEYAPINFNDLMVPWGVFPWKPTPPATIGNEGAGIVLALGEGVTSVAIGDRVVLPPLLDTLKTYQQRVIARAAEVVLVPPDADAQQASMMAINPVTADLLLSEYVDLKPGDAVVFNSATSGLSQWLIALAKERGIVTIGLVRKAVDIETLKQRGCDVVIADDEPLDDAAKKVEGLNIPLGLDVLGGPSAGRVIQMLTPGGKLVVYGGVALKPMELPTLAIIGKRLTVVAFFQTYPDMYAKVGPTLTKLVKYLGPNGPKQPVAAVYTLDRLKDAVAHAVTGTKVLLQFDGAS</sequence>
<dbReference type="PANTHER" id="PTHR43981:SF2">
    <property type="entry name" value="ENOYL-[ACYL-CARRIER-PROTEIN] REDUCTASE, MITOCHONDRIAL"/>
    <property type="match status" value="1"/>
</dbReference>
<dbReference type="InterPro" id="IPR051034">
    <property type="entry name" value="Mito_Enoyl-ACP_Reductase"/>
</dbReference>
<evidence type="ECO:0000256" key="4">
    <source>
        <dbReference type="ARBA" id="ARBA00022857"/>
    </source>
</evidence>
<evidence type="ECO:0000256" key="9">
    <source>
        <dbReference type="ARBA" id="ARBA00038963"/>
    </source>
</evidence>
<keyword evidence="4" id="KW-0521">NADP</keyword>
<keyword evidence="13" id="KW-1185">Reference proteome</keyword>
<feature type="domain" description="Enoyl reductase (ER)" evidence="11">
    <location>
        <begin position="11"/>
        <end position="320"/>
    </location>
</feature>
<dbReference type="SMART" id="SM00829">
    <property type="entry name" value="PKS_ER"/>
    <property type="match status" value="1"/>
</dbReference>
<dbReference type="RefSeq" id="WP_047844672.1">
    <property type="nucleotide sequence ID" value="NZ_AEJF01000005.1"/>
</dbReference>
<keyword evidence="6" id="KW-0560">Oxidoreductase</keyword>
<proteinExistence type="inferred from homology"/>
<dbReference type="GO" id="GO:0006633">
    <property type="term" value="P:fatty acid biosynthetic process"/>
    <property type="evidence" value="ECO:0007669"/>
    <property type="project" value="UniProtKB-KW"/>
</dbReference>
<dbReference type="GO" id="GO:0141148">
    <property type="term" value="F:enoyl-[acyl-carrier-protein] reductase (NADPH) activity"/>
    <property type="evidence" value="ECO:0007669"/>
    <property type="project" value="UniProtKB-EC"/>
</dbReference>
<reference evidence="12 13" key="1">
    <citation type="journal article" date="2015" name="Genome Announc.">
        <title>Draft Genome Sequence of Burkholderia sp. Strain PML1(12), an Ectomycorrhizosphere-Inhabiting Bacterium with Effective Mineral-Weathering Ability.</title>
        <authorList>
            <person name="Uroz S."/>
            <person name="Oger P."/>
        </authorList>
    </citation>
    <scope>NUCLEOTIDE SEQUENCE [LARGE SCALE GENOMIC DNA]</scope>
    <source>
        <strain evidence="13">PML1(12)</strain>
    </source>
</reference>
<comment type="catalytic activity">
    <reaction evidence="10">
        <text>a 2,3-saturated acyl-[ACP] + NADP(+) = a (2E)-enoyl-[ACP] + NADPH + H(+)</text>
        <dbReference type="Rhea" id="RHEA:22564"/>
        <dbReference type="Rhea" id="RHEA-COMP:9925"/>
        <dbReference type="Rhea" id="RHEA-COMP:9926"/>
        <dbReference type="ChEBI" id="CHEBI:15378"/>
        <dbReference type="ChEBI" id="CHEBI:57783"/>
        <dbReference type="ChEBI" id="CHEBI:58349"/>
        <dbReference type="ChEBI" id="CHEBI:78784"/>
        <dbReference type="ChEBI" id="CHEBI:78785"/>
        <dbReference type="EC" id="1.3.1.104"/>
    </reaction>
</comment>
<dbReference type="Pfam" id="PF08240">
    <property type="entry name" value="ADH_N"/>
    <property type="match status" value="1"/>
</dbReference>
<dbReference type="Gene3D" id="3.90.180.10">
    <property type="entry name" value="Medium-chain alcohol dehydrogenases, catalytic domain"/>
    <property type="match status" value="1"/>
</dbReference>
<dbReference type="Proteomes" id="UP000035963">
    <property type="component" value="Unassembled WGS sequence"/>
</dbReference>
<dbReference type="InterPro" id="IPR020843">
    <property type="entry name" value="ER"/>
</dbReference>
<gene>
    <name evidence="12" type="ORF">EOS_00615</name>
</gene>
<keyword evidence="3" id="KW-0276">Fatty acid metabolism</keyword>
<evidence type="ECO:0000256" key="6">
    <source>
        <dbReference type="ARBA" id="ARBA00023002"/>
    </source>
</evidence>
<dbReference type="SUPFAM" id="SSF51735">
    <property type="entry name" value="NAD(P)-binding Rossmann-fold domains"/>
    <property type="match status" value="1"/>
</dbReference>
<comment type="similarity">
    <text evidence="1">Belongs to the zinc-containing alcohol dehydrogenase family. Quinone oxidoreductase subfamily.</text>
</comment>
<keyword evidence="8" id="KW-0275">Fatty acid biosynthesis</keyword>
<evidence type="ECO:0000259" key="11">
    <source>
        <dbReference type="SMART" id="SM00829"/>
    </source>
</evidence>
<evidence type="ECO:0000256" key="5">
    <source>
        <dbReference type="ARBA" id="ARBA00022946"/>
    </source>
</evidence>
<protein>
    <recommendedName>
        <fullName evidence="9">enoyl-[acyl-carrier-protein] reductase</fullName>
        <ecNumber evidence="9">1.3.1.104</ecNumber>
    </recommendedName>
</protein>
<evidence type="ECO:0000256" key="3">
    <source>
        <dbReference type="ARBA" id="ARBA00022832"/>
    </source>
</evidence>
<dbReference type="InterPro" id="IPR013149">
    <property type="entry name" value="ADH-like_C"/>
</dbReference>
<keyword evidence="7" id="KW-0443">Lipid metabolism</keyword>
<evidence type="ECO:0000313" key="12">
    <source>
        <dbReference type="EMBL" id="KLU28069.1"/>
    </source>
</evidence>
<dbReference type="SUPFAM" id="SSF50129">
    <property type="entry name" value="GroES-like"/>
    <property type="match status" value="1"/>
</dbReference>
<keyword evidence="2" id="KW-0444">Lipid biosynthesis</keyword>
<dbReference type="PATRIC" id="fig|908627.4.peg.133"/>